<dbReference type="PANTHER" id="PTHR45648:SF22">
    <property type="entry name" value="GDSL LIPASE_ACYLHYDROLASE FAMILY PROTEIN (AFU_ORTHOLOGUE AFUA_4G14700)"/>
    <property type="match status" value="1"/>
</dbReference>
<dbReference type="SMART" id="SM00869">
    <property type="entry name" value="Autotransporter"/>
    <property type="match status" value="1"/>
</dbReference>
<protein>
    <recommendedName>
        <fullName evidence="2">Autotransporter domain-containing protein</fullName>
    </recommendedName>
</protein>
<dbReference type="Pfam" id="PF03797">
    <property type="entry name" value="Autotransporter"/>
    <property type="match status" value="1"/>
</dbReference>
<dbReference type="PANTHER" id="PTHR45648">
    <property type="entry name" value="GDSL LIPASE/ACYLHYDROLASE FAMILY PROTEIN (AFU_ORTHOLOGUE AFUA_4G14700)"/>
    <property type="match status" value="1"/>
</dbReference>
<evidence type="ECO:0000259" key="2">
    <source>
        <dbReference type="PROSITE" id="PS51208"/>
    </source>
</evidence>
<feature type="domain" description="Autotransporter" evidence="2">
    <location>
        <begin position="328"/>
        <end position="604"/>
    </location>
</feature>
<comment type="caution">
    <text evidence="3">The sequence shown here is derived from an EMBL/GenBank/DDBJ whole genome shotgun (WGS) entry which is preliminary data.</text>
</comment>
<dbReference type="AlphaFoldDB" id="A0A081NIG7"/>
<evidence type="ECO:0000313" key="3">
    <source>
        <dbReference type="EMBL" id="KEQ18240.1"/>
    </source>
</evidence>
<accession>A0A081NIG7</accession>
<dbReference type="PROSITE" id="PS51208">
    <property type="entry name" value="AUTOTRANSPORTER"/>
    <property type="match status" value="1"/>
</dbReference>
<dbReference type="InterPro" id="IPR005546">
    <property type="entry name" value="Autotransporte_beta"/>
</dbReference>
<dbReference type="Gene3D" id="2.40.128.130">
    <property type="entry name" value="Autotransporter beta-domain"/>
    <property type="match status" value="1"/>
</dbReference>
<dbReference type="Gene3D" id="3.40.50.1110">
    <property type="entry name" value="SGNH hydrolase"/>
    <property type="match status" value="1"/>
</dbReference>
<dbReference type="GO" id="GO:0016788">
    <property type="term" value="F:hydrolase activity, acting on ester bonds"/>
    <property type="evidence" value="ECO:0007669"/>
    <property type="project" value="InterPro"/>
</dbReference>
<organism evidence="3 4">
    <name type="scientific">Endozoicomonas numazuensis</name>
    <dbReference type="NCBI Taxonomy" id="1137799"/>
    <lineage>
        <taxon>Bacteria</taxon>
        <taxon>Pseudomonadati</taxon>
        <taxon>Pseudomonadota</taxon>
        <taxon>Gammaproteobacteria</taxon>
        <taxon>Oceanospirillales</taxon>
        <taxon>Endozoicomonadaceae</taxon>
        <taxon>Endozoicomonas</taxon>
    </lineage>
</organism>
<reference evidence="3 4" key="1">
    <citation type="submission" date="2014-06" db="EMBL/GenBank/DDBJ databases">
        <title>Whole Genome Sequences of Three Symbiotic Endozoicomonas Bacteria.</title>
        <authorList>
            <person name="Neave M.J."/>
            <person name="Apprill A."/>
            <person name="Voolstra C.R."/>
        </authorList>
    </citation>
    <scope>NUCLEOTIDE SEQUENCE [LARGE SCALE GENOMIC DNA]</scope>
    <source>
        <strain evidence="3 4">DSM 25634</strain>
    </source>
</reference>
<evidence type="ECO:0000313" key="4">
    <source>
        <dbReference type="Proteomes" id="UP000028073"/>
    </source>
</evidence>
<dbReference type="eggNOG" id="COG5571">
    <property type="taxonomic scope" value="Bacteria"/>
</dbReference>
<keyword evidence="4" id="KW-1185">Reference proteome</keyword>
<dbReference type="EMBL" id="JOKH01000002">
    <property type="protein sequence ID" value="KEQ18240.1"/>
    <property type="molecule type" value="Genomic_DNA"/>
</dbReference>
<name>A0A081NIG7_9GAMM</name>
<sequence length="604" mass="65957">MISQAHSDELFSQIFGFGDSLSDIGNLKAPVMGMEVPLIFTDKTVTFQNVSSTLKLNLRPSVDGGNDYAVAGNTSKEILLSVTSDTPYTPNANQAFIQAQKQNTFFMKYQGQADRKALYLLMGGGNDVKDIVNKSRTPLHAAQNLIESANALHNFGARYIIITNVPDVGETPGGENLLKDSRAQLNLASNQINSALLNNLHKSQANMLFLNLNGLVKEVSQNPASFGFVDLPPQNVPITCMVNKDPGVPCVAPSNGSARIITGDAQKSVYWDGFHGTSVMNRIASDYILQAIRGATEIGSLPRIADSHSTTLDNSIFNEMAQHRWQELEPGTLSFFGGGAGVENQIYDAVDNKTNDSKGYFIHAGLHYQLTEGLKLGAALQGAETRHEPEQSNYKTDSVGGSLFVSYQRERFFSNAAVNYLDLDYKNKRGFHLGAHTRKESSSTSGKLYGLTLDAGYALYDNGQLKAGPIVSASYHKSSTDGFTESGDNQTAMVFGDQELDFKNAAAGVFLDAINDKTRLGIQIDYNKDLNNDDLRTINLQQKGISRMAYLPADISNNDALRMKVRLGHNLTPEVEVYGSYQVSKADDYQTDYQALQLGISWSL</sequence>
<dbReference type="SUPFAM" id="SSF52266">
    <property type="entry name" value="SGNH hydrolase"/>
    <property type="match status" value="1"/>
</dbReference>
<evidence type="ECO:0000256" key="1">
    <source>
        <dbReference type="ARBA" id="ARBA00022801"/>
    </source>
</evidence>
<dbReference type="SUPFAM" id="SSF103515">
    <property type="entry name" value="Autotransporter"/>
    <property type="match status" value="1"/>
</dbReference>
<dbReference type="eggNOG" id="COG3240">
    <property type="taxonomic scope" value="Bacteria"/>
</dbReference>
<dbReference type="InterPro" id="IPR036709">
    <property type="entry name" value="Autotransporte_beta_dom_sf"/>
</dbReference>
<dbReference type="STRING" id="1137799.GZ78_11975"/>
<dbReference type="InterPro" id="IPR051058">
    <property type="entry name" value="GDSL_Est/Lipase"/>
</dbReference>
<proteinExistence type="predicted"/>
<dbReference type="InterPro" id="IPR001087">
    <property type="entry name" value="GDSL"/>
</dbReference>
<dbReference type="Proteomes" id="UP000028073">
    <property type="component" value="Unassembled WGS sequence"/>
</dbReference>
<keyword evidence="1" id="KW-0378">Hydrolase</keyword>
<dbReference type="InterPro" id="IPR036514">
    <property type="entry name" value="SGNH_hydro_sf"/>
</dbReference>
<gene>
    <name evidence="3" type="ORF">GZ78_11975</name>
</gene>
<dbReference type="Pfam" id="PF00657">
    <property type="entry name" value="Lipase_GDSL"/>
    <property type="match status" value="1"/>
</dbReference>